<dbReference type="RefSeq" id="WP_007625177.1">
    <property type="nucleotide sequence ID" value="NZ_BANX01000041.1"/>
</dbReference>
<keyword evidence="2" id="KW-1185">Reference proteome</keyword>
<name>M0QR03_9ACTN</name>
<dbReference type="STRING" id="1223545.GS4_41_00690"/>
<proteinExistence type="predicted"/>
<protein>
    <submittedName>
        <fullName evidence="1">Uncharacterized protein</fullName>
    </submittedName>
</protein>
<reference evidence="1 2" key="1">
    <citation type="submission" date="2013-01" db="EMBL/GenBank/DDBJ databases">
        <title>Whole genome shotgun sequence of Gordonia soli NBRC 108243.</title>
        <authorList>
            <person name="Isaki-Nakamura S."/>
            <person name="Hosoyama A."/>
            <person name="Tsuchikane K."/>
            <person name="Ando Y."/>
            <person name="Baba S."/>
            <person name="Ohji S."/>
            <person name="Hamada M."/>
            <person name="Tamura T."/>
            <person name="Yamazoe A."/>
            <person name="Yamazaki S."/>
            <person name="Fujita N."/>
        </authorList>
    </citation>
    <scope>NUCLEOTIDE SEQUENCE [LARGE SCALE GENOMIC DNA]</scope>
    <source>
        <strain evidence="1 2">NBRC 108243</strain>
    </source>
</reference>
<accession>M0QR03</accession>
<evidence type="ECO:0000313" key="1">
    <source>
        <dbReference type="EMBL" id="GAC70819.1"/>
    </source>
</evidence>
<gene>
    <name evidence="1" type="ORF">GS4_41_00690</name>
</gene>
<sequence length="54" mass="6362">MTFVMTYSYPFATSYTPGQARHRVELNPDSRTWWAGQSDRIRTRLNLESKGRQP</sequence>
<dbReference type="EMBL" id="BANX01000041">
    <property type="protein sequence ID" value="GAC70819.1"/>
    <property type="molecule type" value="Genomic_DNA"/>
</dbReference>
<organism evidence="1 2">
    <name type="scientific">Gordonia soli NBRC 108243</name>
    <dbReference type="NCBI Taxonomy" id="1223545"/>
    <lineage>
        <taxon>Bacteria</taxon>
        <taxon>Bacillati</taxon>
        <taxon>Actinomycetota</taxon>
        <taxon>Actinomycetes</taxon>
        <taxon>Mycobacteriales</taxon>
        <taxon>Gordoniaceae</taxon>
        <taxon>Gordonia</taxon>
    </lineage>
</organism>
<dbReference type="AlphaFoldDB" id="M0QR03"/>
<comment type="caution">
    <text evidence="1">The sequence shown here is derived from an EMBL/GenBank/DDBJ whole genome shotgun (WGS) entry which is preliminary data.</text>
</comment>
<evidence type="ECO:0000313" key="2">
    <source>
        <dbReference type="Proteomes" id="UP000011666"/>
    </source>
</evidence>
<dbReference type="Proteomes" id="UP000011666">
    <property type="component" value="Unassembled WGS sequence"/>
</dbReference>